<dbReference type="AlphaFoldDB" id="A0A1G5YYE5"/>
<dbReference type="SUPFAM" id="SSF53448">
    <property type="entry name" value="Nucleotide-diphospho-sugar transferases"/>
    <property type="match status" value="1"/>
</dbReference>
<dbReference type="PANTHER" id="PTHR43685">
    <property type="entry name" value="GLYCOSYLTRANSFERASE"/>
    <property type="match status" value="1"/>
</dbReference>
<dbReference type="Pfam" id="PF00535">
    <property type="entry name" value="Glycos_transf_2"/>
    <property type="match status" value="1"/>
</dbReference>
<dbReference type="Pfam" id="PF13692">
    <property type="entry name" value="Glyco_trans_1_4"/>
    <property type="match status" value="1"/>
</dbReference>
<dbReference type="InterPro" id="IPR050834">
    <property type="entry name" value="Glycosyltransf_2"/>
</dbReference>
<dbReference type="PANTHER" id="PTHR43685:SF14">
    <property type="entry name" value="GLYCOSYLTRANSFERASE 2-LIKE DOMAIN-CONTAINING PROTEIN"/>
    <property type="match status" value="1"/>
</dbReference>
<sequence length="716" mass="77464">MSTSDGARLDISIVIPARNAAATIDATLRSLVPDRDLIGEILLIDDGSNDQTAAISIQSARKYELPLEVLGARLGGAGAARNAGMARAKSKFLFFLDADDEVIAGGLRLLRETLVSSPGAGLSIGASIRRTGGRPDKLKAPHGYTSDRAMNARRYLLNEVWPIAVGSALIAAQATAAIRFPETTSLDEDTCYWAALLARSDVATTPAPVLLYHHDEERMERRFVQTPRATFLAIALELDKLAGSGIAKDVLQWRKAWIAQRIARQLLKHKRYGDAMRMMRAVRAHKTLGWSWKALQYRTRIHAGAMMERPGYSSGAGGDTERRTLIVSYDPAFPAVSGADLRNFRNAGLAAEYGPVRLASIRPLSDPSKPTDARLHTVGLTTAEEPRSGSLGWWRIAGENRIPRVALVRLRTLAQTFKPDTIIVEGIGLFKLLRPLRPLTKQLILDMHNVESDLAGQLRRVDAARSAAAVIATSLGIRRLERKALAIVDRVWVCSTSDREKLMAVCRRKVPIDVVANGIPHAGDIPEALPAEAATENGFPVILFVGHLGYPPNVDAAERLVGAILPRIRKALPAARLVLAGRSPKPAVRALAGLPGVQLVEDPEDMAPLLSSAHLSIIPLRAGGGTRIKILEAMAWGVPVIATPLAAEGLDLVEGEEVLLSASDEKLAEMAIELCLHPGRRARQRIRAHQAVWAKFGPQTIRNAIRHGLGVDSVGK</sequence>
<accession>A0A1G5YYE5</accession>
<dbReference type="InterPro" id="IPR001173">
    <property type="entry name" value="Glyco_trans_2-like"/>
</dbReference>
<dbReference type="Gene3D" id="3.90.550.10">
    <property type="entry name" value="Spore Coat Polysaccharide Biosynthesis Protein SpsA, Chain A"/>
    <property type="match status" value="1"/>
</dbReference>
<evidence type="ECO:0000313" key="2">
    <source>
        <dbReference type="EMBL" id="SDA87474.1"/>
    </source>
</evidence>
<organism evidence="2 3">
    <name type="scientific">Mesorhizobium qingshengii</name>
    <dbReference type="NCBI Taxonomy" id="1165689"/>
    <lineage>
        <taxon>Bacteria</taxon>
        <taxon>Pseudomonadati</taxon>
        <taxon>Pseudomonadota</taxon>
        <taxon>Alphaproteobacteria</taxon>
        <taxon>Hyphomicrobiales</taxon>
        <taxon>Phyllobacteriaceae</taxon>
        <taxon>Mesorhizobium</taxon>
    </lineage>
</organism>
<dbReference type="RefSeq" id="WP_091580800.1">
    <property type="nucleotide sequence ID" value="NZ_FMXM01000012.1"/>
</dbReference>
<gene>
    <name evidence="2" type="ORF">SAMN02927914_03905</name>
</gene>
<dbReference type="InterPro" id="IPR029044">
    <property type="entry name" value="Nucleotide-diphossugar_trans"/>
</dbReference>
<dbReference type="GO" id="GO:0016740">
    <property type="term" value="F:transferase activity"/>
    <property type="evidence" value="ECO:0007669"/>
    <property type="project" value="UniProtKB-KW"/>
</dbReference>
<dbReference type="STRING" id="1165689.SAMN02927914_03905"/>
<dbReference type="SUPFAM" id="SSF53756">
    <property type="entry name" value="UDP-Glycosyltransferase/glycogen phosphorylase"/>
    <property type="match status" value="1"/>
</dbReference>
<dbReference type="EMBL" id="FMXM01000012">
    <property type="protein sequence ID" value="SDA87474.1"/>
    <property type="molecule type" value="Genomic_DNA"/>
</dbReference>
<protein>
    <submittedName>
        <fullName evidence="2">Glycosyltransferase involved in cell wall bisynthesis</fullName>
    </submittedName>
</protein>
<dbReference type="CDD" id="cd00761">
    <property type="entry name" value="Glyco_tranf_GTA_type"/>
    <property type="match status" value="1"/>
</dbReference>
<dbReference type="Proteomes" id="UP000198588">
    <property type="component" value="Unassembled WGS sequence"/>
</dbReference>
<dbReference type="CDD" id="cd03801">
    <property type="entry name" value="GT4_PimA-like"/>
    <property type="match status" value="1"/>
</dbReference>
<name>A0A1G5YYE5_9HYPH</name>
<evidence type="ECO:0000313" key="3">
    <source>
        <dbReference type="Proteomes" id="UP000198588"/>
    </source>
</evidence>
<reference evidence="2 3" key="1">
    <citation type="submission" date="2016-10" db="EMBL/GenBank/DDBJ databases">
        <authorList>
            <person name="de Groot N.N."/>
        </authorList>
    </citation>
    <scope>NUCLEOTIDE SEQUENCE [LARGE SCALE GENOMIC DNA]</scope>
    <source>
        <strain evidence="2 3">CGMCC 1.12097</strain>
    </source>
</reference>
<dbReference type="Gene3D" id="3.40.50.2000">
    <property type="entry name" value="Glycogen Phosphorylase B"/>
    <property type="match status" value="2"/>
</dbReference>
<dbReference type="OrthoDB" id="9807209at2"/>
<evidence type="ECO:0000259" key="1">
    <source>
        <dbReference type="Pfam" id="PF00535"/>
    </source>
</evidence>
<keyword evidence="2" id="KW-0808">Transferase</keyword>
<feature type="domain" description="Glycosyltransferase 2-like" evidence="1">
    <location>
        <begin position="12"/>
        <end position="116"/>
    </location>
</feature>
<proteinExistence type="predicted"/>